<evidence type="ECO:0000256" key="1">
    <source>
        <dbReference type="SAM" id="MobiDB-lite"/>
    </source>
</evidence>
<dbReference type="RefSeq" id="WP_206418639.1">
    <property type="nucleotide sequence ID" value="NZ_CP070505.1"/>
</dbReference>
<feature type="transmembrane region" description="Helical" evidence="2">
    <location>
        <begin position="58"/>
        <end position="74"/>
    </location>
</feature>
<organism evidence="3 4">
    <name type="scientific">Ectopseudomonas toyotomiensis</name>
    <dbReference type="NCBI Taxonomy" id="554344"/>
    <lineage>
        <taxon>Bacteria</taxon>
        <taxon>Pseudomonadati</taxon>
        <taxon>Pseudomonadota</taxon>
        <taxon>Gammaproteobacteria</taxon>
        <taxon>Pseudomonadales</taxon>
        <taxon>Pseudomonadaceae</taxon>
        <taxon>Ectopseudomonas</taxon>
    </lineage>
</organism>
<name>A0ABD7DZN8_9GAMM</name>
<dbReference type="Proteomes" id="UP000663658">
    <property type="component" value="Chromosome"/>
</dbReference>
<keyword evidence="2" id="KW-0472">Membrane</keyword>
<dbReference type="EMBL" id="CP070505">
    <property type="protein sequence ID" value="QSL93958.1"/>
    <property type="molecule type" value="Genomic_DNA"/>
</dbReference>
<evidence type="ECO:0008006" key="5">
    <source>
        <dbReference type="Google" id="ProtNLM"/>
    </source>
</evidence>
<keyword evidence="2" id="KW-1133">Transmembrane helix</keyword>
<protein>
    <recommendedName>
        <fullName evidence="5">TRAP-type C4-dicarboxylate transport system, small permease component</fullName>
    </recommendedName>
</protein>
<sequence>MQLPIPSLLLEQLDIGLNHAVGYVLRGLKHLALWLTGLTALIAATCIVFEYGEGLADISQFEWAFMVLAALLAWRHCHYARQFGYGFWRGLARGLSVQGIALITQFTLMGLWLLLALWAMSLPMEWQGTADAMNDGDMALKTYEIIGLAMVLLALYLGAPTRPLDAVATQPKQKALRQEPTLASTPDKEVSL</sequence>
<proteinExistence type="predicted"/>
<evidence type="ECO:0000313" key="4">
    <source>
        <dbReference type="Proteomes" id="UP000663658"/>
    </source>
</evidence>
<feature type="transmembrane region" description="Helical" evidence="2">
    <location>
        <begin position="31"/>
        <end position="52"/>
    </location>
</feature>
<feature type="transmembrane region" description="Helical" evidence="2">
    <location>
        <begin position="140"/>
        <end position="159"/>
    </location>
</feature>
<evidence type="ECO:0000256" key="2">
    <source>
        <dbReference type="SAM" id="Phobius"/>
    </source>
</evidence>
<keyword evidence="2" id="KW-0812">Transmembrane</keyword>
<gene>
    <name evidence="3" type="ORF">JWV26_06255</name>
</gene>
<accession>A0ABD7DZN8</accession>
<reference evidence="3 4" key="1">
    <citation type="submission" date="2021-02" db="EMBL/GenBank/DDBJ databases">
        <title>Whole genome sequencing of Pseudomonas alcaliphila strain SM2.</title>
        <authorList>
            <person name="Alshamsi M.S."/>
            <person name="Sudalaimuthuasari N."/>
            <person name="Kundu B."/>
            <person name="AlMaskari R.S."/>
            <person name="Elmahi Y."/>
            <person name="Mundra S."/>
            <person name="Chandran S."/>
            <person name="Malik S."/>
            <person name="Hazzouri K.M."/>
            <person name="Amiri K.M.A."/>
        </authorList>
    </citation>
    <scope>NUCLEOTIDE SEQUENCE [LARGE SCALE GENOMIC DNA]</scope>
    <source>
        <strain evidence="3 4">SM2</strain>
    </source>
</reference>
<feature type="transmembrane region" description="Helical" evidence="2">
    <location>
        <begin position="95"/>
        <end position="120"/>
    </location>
</feature>
<evidence type="ECO:0000313" key="3">
    <source>
        <dbReference type="EMBL" id="QSL93958.1"/>
    </source>
</evidence>
<dbReference type="KEGG" id="pty:JWV26_06255"/>
<dbReference type="AlphaFoldDB" id="A0ABD7DZN8"/>
<feature type="region of interest" description="Disordered" evidence="1">
    <location>
        <begin position="170"/>
        <end position="192"/>
    </location>
</feature>